<evidence type="ECO:0000256" key="4">
    <source>
        <dbReference type="PIRSR" id="PIRSR606225-1"/>
    </source>
</evidence>
<accession>F8IH87</accession>
<feature type="active site" evidence="4">
    <location>
        <position position="152"/>
    </location>
</feature>
<dbReference type="SUPFAM" id="SSF55120">
    <property type="entry name" value="Pseudouridine synthase"/>
    <property type="match status" value="1"/>
</dbReference>
<dbReference type="CDD" id="cd02869">
    <property type="entry name" value="PseudoU_synth_RluA_like"/>
    <property type="match status" value="1"/>
</dbReference>
<dbReference type="STRING" id="1048834.TC41_1230"/>
<dbReference type="InterPro" id="IPR006225">
    <property type="entry name" value="PsdUridine_synth_RluC/D"/>
</dbReference>
<evidence type="ECO:0000256" key="5">
    <source>
        <dbReference type="RuleBase" id="RU362028"/>
    </source>
</evidence>
<dbReference type="HOGENOM" id="CLU_016902_4_4_9"/>
<dbReference type="GO" id="GO:0003723">
    <property type="term" value="F:RNA binding"/>
    <property type="evidence" value="ECO:0007669"/>
    <property type="project" value="InterPro"/>
</dbReference>
<comment type="catalytic activity">
    <reaction evidence="1 5">
        <text>a uridine in RNA = a pseudouridine in RNA</text>
        <dbReference type="Rhea" id="RHEA:48348"/>
        <dbReference type="Rhea" id="RHEA-COMP:12068"/>
        <dbReference type="Rhea" id="RHEA-COMP:12069"/>
        <dbReference type="ChEBI" id="CHEBI:65314"/>
        <dbReference type="ChEBI" id="CHEBI:65315"/>
    </reaction>
</comment>
<evidence type="ECO:0000313" key="8">
    <source>
        <dbReference type="Proteomes" id="UP000000292"/>
    </source>
</evidence>
<dbReference type="InterPro" id="IPR036986">
    <property type="entry name" value="S4_RNA-bd_sf"/>
</dbReference>
<dbReference type="InterPro" id="IPR006224">
    <property type="entry name" value="PsdUridine_synth_RluA-like_CS"/>
</dbReference>
<dbReference type="GO" id="GO:0009982">
    <property type="term" value="F:pseudouridine synthase activity"/>
    <property type="evidence" value="ECO:0007669"/>
    <property type="project" value="InterPro"/>
</dbReference>
<dbReference type="GO" id="GO:0000455">
    <property type="term" value="P:enzyme-directed rRNA pseudouridine synthesis"/>
    <property type="evidence" value="ECO:0007669"/>
    <property type="project" value="TreeGrafter"/>
</dbReference>
<dbReference type="PROSITE" id="PS01129">
    <property type="entry name" value="PSI_RLU"/>
    <property type="match status" value="1"/>
</dbReference>
<dbReference type="Proteomes" id="UP000000292">
    <property type="component" value="Chromosome"/>
</dbReference>
<dbReference type="Gene3D" id="3.30.2350.10">
    <property type="entry name" value="Pseudouridine synthase"/>
    <property type="match status" value="1"/>
</dbReference>
<gene>
    <name evidence="7" type="primary">rluD</name>
    <name evidence="7" type="ordered locus">TC41_1230</name>
</gene>
<dbReference type="PANTHER" id="PTHR21600">
    <property type="entry name" value="MITOCHONDRIAL RNA PSEUDOURIDINE SYNTHASE"/>
    <property type="match status" value="1"/>
</dbReference>
<proteinExistence type="inferred from homology"/>
<feature type="domain" description="Pseudouridine synthase RsuA/RluA-like" evidence="6">
    <location>
        <begin position="102"/>
        <end position="256"/>
    </location>
</feature>
<dbReference type="eggNOG" id="COG0564">
    <property type="taxonomic scope" value="Bacteria"/>
</dbReference>
<dbReference type="InterPro" id="IPR050188">
    <property type="entry name" value="RluA_PseudoU_synthase"/>
</dbReference>
<evidence type="ECO:0000256" key="3">
    <source>
        <dbReference type="ARBA" id="ARBA00023235"/>
    </source>
</evidence>
<dbReference type="Gene3D" id="3.10.290.10">
    <property type="entry name" value="RNA-binding S4 domain"/>
    <property type="match status" value="1"/>
</dbReference>
<dbReference type="GO" id="GO:0140098">
    <property type="term" value="F:catalytic activity, acting on RNA"/>
    <property type="evidence" value="ECO:0007669"/>
    <property type="project" value="UniProtKB-ARBA"/>
</dbReference>
<dbReference type="EMBL" id="CP002902">
    <property type="protein sequence ID" value="AEJ43172.1"/>
    <property type="molecule type" value="Genomic_DNA"/>
</dbReference>
<dbReference type="PATRIC" id="fig|1048834.4.peg.1170"/>
<comment type="function">
    <text evidence="5">Responsible for synthesis of pseudouridine from uracil.</text>
</comment>
<name>F8IH87_ALIAT</name>
<comment type="similarity">
    <text evidence="2 5">Belongs to the pseudouridine synthase RluA family.</text>
</comment>
<dbReference type="AlphaFoldDB" id="F8IH87"/>
<evidence type="ECO:0000256" key="1">
    <source>
        <dbReference type="ARBA" id="ARBA00000073"/>
    </source>
</evidence>
<keyword evidence="3 5" id="KW-0413">Isomerase</keyword>
<sequence length="319" mass="35657">MKEDTMRPAIHVQYEVSAEDAGERLDRWLTDRLQEDDIEVSRTQVQRWLDNGLIRRARPGRLKASEPVEAGDLYEVDVPEEEPLELVPDEGVPFVVAYEDDDVIVVDKPRGVVVHPGAGHLRGTLVNGLLARGTSLCTLAGAMRPGVVHRIDKDTSGLVVFAKSDRAYRALVEAFRAHDVEREYVAIAHGRMPHRKGTIDMPIARDPADRQRMAVRQGGKRAVTHFEVLELFANYSYLRLRLETGRTHQIRVHLAAIGHPIAGDPVYGPRHTLPIDGQALHARTLGFTHPDGRRLRFESAVPSDMAWLLEGLRQGRIGA</sequence>
<evidence type="ECO:0000259" key="6">
    <source>
        <dbReference type="Pfam" id="PF00849"/>
    </source>
</evidence>
<dbReference type="PANTHER" id="PTHR21600:SF44">
    <property type="entry name" value="RIBOSOMAL LARGE SUBUNIT PSEUDOURIDINE SYNTHASE D"/>
    <property type="match status" value="1"/>
</dbReference>
<protein>
    <recommendedName>
        <fullName evidence="5">Pseudouridine synthase</fullName>
        <ecNumber evidence="5">5.4.99.-</ecNumber>
    </recommendedName>
</protein>
<dbReference type="InterPro" id="IPR006145">
    <property type="entry name" value="PsdUridine_synth_RsuA/RluA"/>
</dbReference>
<reference evidence="8" key="2">
    <citation type="submission" date="2011-06" db="EMBL/GenBank/DDBJ databases">
        <title>The complete genome sequence of Alicyclobacillus acidocaldarius sp. Tc-4-1.</title>
        <authorList>
            <person name="Chen Y."/>
            <person name="He Y."/>
            <person name="Dong Z."/>
            <person name="Hu S."/>
        </authorList>
    </citation>
    <scope>NUCLEOTIDE SEQUENCE [LARGE SCALE GENOMIC DNA]</scope>
    <source>
        <strain evidence="8">Tc-4-1</strain>
    </source>
</reference>
<dbReference type="NCBIfam" id="TIGR00005">
    <property type="entry name" value="rluA_subfam"/>
    <property type="match status" value="1"/>
</dbReference>
<dbReference type="Pfam" id="PF00849">
    <property type="entry name" value="PseudoU_synth_2"/>
    <property type="match status" value="1"/>
</dbReference>
<evidence type="ECO:0000313" key="7">
    <source>
        <dbReference type="EMBL" id="AEJ43172.1"/>
    </source>
</evidence>
<reference evidence="7 8" key="1">
    <citation type="journal article" date="2011" name="J. Bacteriol.">
        <title>Complete Genome Sequence of Alicyclobacillus acidocaldarius Strain Tc-4-1.</title>
        <authorList>
            <person name="Chen Y."/>
            <person name="He Y."/>
            <person name="Zhang B."/>
            <person name="Yang J."/>
            <person name="Li W."/>
            <person name="Dong Z."/>
            <person name="Hu S."/>
        </authorList>
    </citation>
    <scope>NUCLEOTIDE SEQUENCE [LARGE SCALE GENOMIC DNA]</scope>
    <source>
        <strain evidence="7 8">Tc-4-1</strain>
    </source>
</reference>
<dbReference type="KEGG" id="aad:TC41_1230"/>
<organism evidence="7 8">
    <name type="scientific">Alicyclobacillus acidocaldarius (strain Tc-4-1)</name>
    <name type="common">Bacillus acidocaldarius</name>
    <dbReference type="NCBI Taxonomy" id="1048834"/>
    <lineage>
        <taxon>Bacteria</taxon>
        <taxon>Bacillati</taxon>
        <taxon>Bacillota</taxon>
        <taxon>Bacilli</taxon>
        <taxon>Bacillales</taxon>
        <taxon>Alicyclobacillaceae</taxon>
        <taxon>Alicyclobacillus</taxon>
    </lineage>
</organism>
<evidence type="ECO:0000256" key="2">
    <source>
        <dbReference type="ARBA" id="ARBA00010876"/>
    </source>
</evidence>
<dbReference type="InterPro" id="IPR020103">
    <property type="entry name" value="PsdUridine_synth_cat_dom_sf"/>
</dbReference>
<dbReference type="EC" id="5.4.99.-" evidence="5"/>